<dbReference type="Pfam" id="PF02690">
    <property type="entry name" value="Na_Pi_cotrans"/>
    <property type="match status" value="2"/>
</dbReference>
<gene>
    <name evidence="8" type="ORF">CH333_03645</name>
</gene>
<feature type="transmembrane region" description="Helical" evidence="6">
    <location>
        <begin position="410"/>
        <end position="431"/>
    </location>
</feature>
<accession>A0A235BVW7</accession>
<dbReference type="InterPro" id="IPR003841">
    <property type="entry name" value="Na/Pi_transpt"/>
</dbReference>
<feature type="transmembrane region" description="Helical" evidence="6">
    <location>
        <begin position="335"/>
        <end position="356"/>
    </location>
</feature>
<dbReference type="PANTHER" id="PTHR10010:SF46">
    <property type="entry name" value="SODIUM-DEPENDENT PHOSPHATE TRANSPORT PROTEIN 2B"/>
    <property type="match status" value="1"/>
</dbReference>
<dbReference type="GO" id="GO:0044341">
    <property type="term" value="P:sodium-dependent phosphate transport"/>
    <property type="evidence" value="ECO:0007669"/>
    <property type="project" value="InterPro"/>
</dbReference>
<dbReference type="Gene3D" id="1.20.58.220">
    <property type="entry name" value="Phosphate transport system protein phou homolog 2, domain 2"/>
    <property type="match status" value="1"/>
</dbReference>
<evidence type="ECO:0000256" key="3">
    <source>
        <dbReference type="ARBA" id="ARBA00022692"/>
    </source>
</evidence>
<evidence type="ECO:0000256" key="4">
    <source>
        <dbReference type="ARBA" id="ARBA00022989"/>
    </source>
</evidence>
<evidence type="ECO:0000256" key="2">
    <source>
        <dbReference type="ARBA" id="ARBA00022475"/>
    </source>
</evidence>
<protein>
    <recommendedName>
        <fullName evidence="7">PhoU domain-containing protein</fullName>
    </recommendedName>
</protein>
<sequence length="661" mass="72550">MNVFLCILILSGLPHLTKAKDPRGSDISGDGMVVTTGRQLPNPVIIEVVDDDGKPVKGIPVDVRFISTPPGTEEKYVSTVLTDTTDVRGYAVFRFYAGNVEGEYWLEASSPVLENRVRLSFISMKPHFIFFLIIGLLGGFALFMYGLNFGSKALTRVAGGKLRELLWKLTKNPIRGLLVGVFITVLTQSSSATTVMLVSFAEAGLVNFIQTLGVILGADVGTTLTVQLIAFKVFEVALIIIAIGFFMMIFGKHKQIHYTGRVIFAFGLIFFGMKVMTDAVYPLTLIPGVTGRLIAMGERPFLLLILSAVFTGMVHSSGATMAIVISFAFSGLIDIGGAIPIIFGANIGTCVTALLASIGRGVEAKRVAMAHIMFKILMVIAFFPFIHQFATLVGYTSASLPRQVANAHTLFNLFAALLFLPFLLPYSKLIARMLPPRKIGFEPRYLDPTFLSSPAIATGQALRETLRMSDIVQSMLAASFNVFKTNEELERLKVIGDDDKVDALEENITLYLVHLSESEMPLDLSKKCAALLHIVDEFEHIGDVISKSLVVYAKKKIKSGFLFSKEGFSEIKGFFNYSGETLRMAIDALATFDNGLAIKVAERREEGRALLSKYHDAHLNRLRKGFKESVETSTVHLDLISDLERINSHASNIGEHILQVK</sequence>
<feature type="domain" description="PhoU" evidence="7">
    <location>
        <begin position="466"/>
        <end position="545"/>
    </location>
</feature>
<dbReference type="NCBIfam" id="TIGR00704">
    <property type="entry name" value="NaPi_cotrn_rel"/>
    <property type="match status" value="1"/>
</dbReference>
<dbReference type="InterPro" id="IPR026022">
    <property type="entry name" value="PhoU_dom"/>
</dbReference>
<organism evidence="8 9">
    <name type="scientific">candidate division WOR-3 bacterium JGI_Cruoil_03_44_89</name>
    <dbReference type="NCBI Taxonomy" id="1973748"/>
    <lineage>
        <taxon>Bacteria</taxon>
        <taxon>Bacteria division WOR-3</taxon>
    </lineage>
</organism>
<feature type="domain" description="PhoU" evidence="7">
    <location>
        <begin position="575"/>
        <end position="656"/>
    </location>
</feature>
<feature type="transmembrane region" description="Helical" evidence="6">
    <location>
        <begin position="177"/>
        <end position="201"/>
    </location>
</feature>
<comment type="subcellular location">
    <subcellularLocation>
        <location evidence="1">Cell membrane</location>
        <topology evidence="1">Multi-pass membrane protein</topology>
    </subcellularLocation>
</comment>
<dbReference type="Proteomes" id="UP000215215">
    <property type="component" value="Unassembled WGS sequence"/>
</dbReference>
<comment type="caution">
    <text evidence="8">The sequence shown here is derived from an EMBL/GenBank/DDBJ whole genome shotgun (WGS) entry which is preliminary data.</text>
</comment>
<feature type="transmembrane region" description="Helical" evidence="6">
    <location>
        <begin position="233"/>
        <end position="250"/>
    </location>
</feature>
<evidence type="ECO:0000259" key="7">
    <source>
        <dbReference type="Pfam" id="PF01895"/>
    </source>
</evidence>
<keyword evidence="2" id="KW-1003">Cell membrane</keyword>
<feature type="transmembrane region" description="Helical" evidence="6">
    <location>
        <begin position="128"/>
        <end position="147"/>
    </location>
</feature>
<feature type="transmembrane region" description="Helical" evidence="6">
    <location>
        <begin position="301"/>
        <end position="329"/>
    </location>
</feature>
<keyword evidence="3 6" id="KW-0812">Transmembrane</keyword>
<dbReference type="SUPFAM" id="SSF109755">
    <property type="entry name" value="PhoU-like"/>
    <property type="match status" value="1"/>
</dbReference>
<dbReference type="GO" id="GO:0005436">
    <property type="term" value="F:sodium:phosphate symporter activity"/>
    <property type="evidence" value="ECO:0007669"/>
    <property type="project" value="InterPro"/>
</dbReference>
<reference evidence="8 9" key="1">
    <citation type="submission" date="2017-07" db="EMBL/GenBank/DDBJ databases">
        <title>Recovery of genomes from metagenomes via a dereplication, aggregation, and scoring strategy.</title>
        <authorList>
            <person name="Sieber C.M."/>
            <person name="Probst A.J."/>
            <person name="Sharrar A."/>
            <person name="Thomas B.C."/>
            <person name="Hess M."/>
            <person name="Tringe S.G."/>
            <person name="Banfield J.F."/>
        </authorList>
    </citation>
    <scope>NUCLEOTIDE SEQUENCE [LARGE SCALE GENOMIC DNA]</scope>
    <source>
        <strain evidence="8">JGI_Cruoil_03_44_89</strain>
    </source>
</reference>
<evidence type="ECO:0000256" key="6">
    <source>
        <dbReference type="SAM" id="Phobius"/>
    </source>
</evidence>
<dbReference type="GO" id="GO:0005886">
    <property type="term" value="C:plasma membrane"/>
    <property type="evidence" value="ECO:0007669"/>
    <property type="project" value="UniProtKB-SubCell"/>
</dbReference>
<dbReference type="InterPro" id="IPR038078">
    <property type="entry name" value="PhoU-like_sf"/>
</dbReference>
<dbReference type="Pfam" id="PF01895">
    <property type="entry name" value="PhoU"/>
    <property type="match status" value="2"/>
</dbReference>
<keyword evidence="5 6" id="KW-0472">Membrane</keyword>
<feature type="transmembrane region" description="Helical" evidence="6">
    <location>
        <begin position="368"/>
        <end position="390"/>
    </location>
</feature>
<evidence type="ECO:0000256" key="1">
    <source>
        <dbReference type="ARBA" id="ARBA00004651"/>
    </source>
</evidence>
<evidence type="ECO:0000313" key="9">
    <source>
        <dbReference type="Proteomes" id="UP000215215"/>
    </source>
</evidence>
<feature type="transmembrane region" description="Helical" evidence="6">
    <location>
        <begin position="262"/>
        <end position="281"/>
    </location>
</feature>
<dbReference type="PANTHER" id="PTHR10010">
    <property type="entry name" value="SOLUTE CARRIER FAMILY 34 SODIUM PHOSPHATE , MEMBER 2-RELATED"/>
    <property type="match status" value="1"/>
</dbReference>
<dbReference type="AlphaFoldDB" id="A0A235BVW7"/>
<dbReference type="NCBIfam" id="NF037997">
    <property type="entry name" value="Na_Pi_symport"/>
    <property type="match status" value="1"/>
</dbReference>
<evidence type="ECO:0000313" key="8">
    <source>
        <dbReference type="EMBL" id="OYD16366.1"/>
    </source>
</evidence>
<name>A0A235BVW7_UNCW3</name>
<keyword evidence="4 6" id="KW-1133">Transmembrane helix</keyword>
<dbReference type="InterPro" id="IPR004633">
    <property type="entry name" value="NaPi_cotrn-rel/YqeW-like"/>
</dbReference>
<evidence type="ECO:0000256" key="5">
    <source>
        <dbReference type="ARBA" id="ARBA00023136"/>
    </source>
</evidence>
<dbReference type="EMBL" id="NOZQ01000070">
    <property type="protein sequence ID" value="OYD16366.1"/>
    <property type="molecule type" value="Genomic_DNA"/>
</dbReference>
<proteinExistence type="predicted"/>